<evidence type="ECO:0000313" key="2">
    <source>
        <dbReference type="EMBL" id="NHB75866.1"/>
    </source>
</evidence>
<evidence type="ECO:0000259" key="1">
    <source>
        <dbReference type="SMART" id="SM00470"/>
    </source>
</evidence>
<dbReference type="InterPro" id="IPR036086">
    <property type="entry name" value="ParB/Sulfiredoxin_sf"/>
</dbReference>
<gene>
    <name evidence="2" type="ORF">G8O29_03800</name>
</gene>
<dbReference type="PANTHER" id="PTHR33375">
    <property type="entry name" value="CHROMOSOME-PARTITIONING PROTEIN PARB-RELATED"/>
    <property type="match status" value="1"/>
</dbReference>
<dbReference type="InterPro" id="IPR003115">
    <property type="entry name" value="ParB_N"/>
</dbReference>
<dbReference type="RefSeq" id="WP_166401887.1">
    <property type="nucleotide sequence ID" value="NZ_JAANHS010000002.1"/>
</dbReference>
<dbReference type="SMART" id="SM00470">
    <property type="entry name" value="ParB"/>
    <property type="match status" value="1"/>
</dbReference>
<dbReference type="Proteomes" id="UP001515660">
    <property type="component" value="Unassembled WGS sequence"/>
</dbReference>
<evidence type="ECO:0000313" key="3">
    <source>
        <dbReference type="Proteomes" id="UP001515660"/>
    </source>
</evidence>
<comment type="caution">
    <text evidence="2">The sequence shown here is derived from an EMBL/GenBank/DDBJ whole genome shotgun (WGS) entry which is preliminary data.</text>
</comment>
<keyword evidence="3" id="KW-1185">Reference proteome</keyword>
<dbReference type="InterPro" id="IPR050336">
    <property type="entry name" value="Chromosome_partition/occlusion"/>
</dbReference>
<sequence length="274" mass="29936">MDTLHHLPLTAIDPSALLRDRTTLDPDALAQLQHSIATEGLRTPIEVWRLSTPREPFHYGLISGLRRLTAARALGHATIPAFLRSPQSLAQALTAMVSENEIRAPVSPWEKAALILNAVTEGHFPTPDAAIATLFPALPKSSHRRLRAHATVVEALGPLLTAPETLTTRQLDTLAAAITGGHEDLLTATLHPHASAGPETQWSALRPILLDIAREPTSPTTRRPRRLLRLRQGLTITREPTPTGWLLRFSGPQARSPGLIDDVLDKVEEWFGRG</sequence>
<accession>A0ABX0G3R6</accession>
<organism evidence="2 3">
    <name type="scientific">Rhodobacter calidifons</name>
    <dbReference type="NCBI Taxonomy" id="2715277"/>
    <lineage>
        <taxon>Bacteria</taxon>
        <taxon>Pseudomonadati</taxon>
        <taxon>Pseudomonadota</taxon>
        <taxon>Alphaproteobacteria</taxon>
        <taxon>Rhodobacterales</taxon>
        <taxon>Rhodobacter group</taxon>
        <taxon>Rhodobacter</taxon>
    </lineage>
</organism>
<dbReference type="EMBL" id="JAANHS010000002">
    <property type="protein sequence ID" value="NHB75866.1"/>
    <property type="molecule type" value="Genomic_DNA"/>
</dbReference>
<dbReference type="SUPFAM" id="SSF110849">
    <property type="entry name" value="ParB/Sulfiredoxin"/>
    <property type="match status" value="1"/>
</dbReference>
<dbReference type="Gene3D" id="3.90.1530.30">
    <property type="match status" value="1"/>
</dbReference>
<name>A0ABX0G3R6_9RHOB</name>
<feature type="domain" description="ParB-like N-terminal" evidence="1">
    <location>
        <begin position="5"/>
        <end position="101"/>
    </location>
</feature>
<protein>
    <submittedName>
        <fullName evidence="2">ParB N-terminal domain-containing protein</fullName>
    </submittedName>
</protein>
<dbReference type="PANTHER" id="PTHR33375:SF1">
    <property type="entry name" value="CHROMOSOME-PARTITIONING PROTEIN PARB-RELATED"/>
    <property type="match status" value="1"/>
</dbReference>
<reference evidence="2 3" key="1">
    <citation type="journal article" date="2022" name="Microorganisms">
        <title>Genome Sequence and Characterization of a Xanthorhodopsin-Containing, Aerobic Anoxygenic Phototrophic Rhodobacter Species, Isolated from Mesophilic Conditions at Yellowstone National Park.</title>
        <authorList>
            <person name="Kyndt J.A."/>
            <person name="Robertson S."/>
            <person name="Shoffstall I.B."/>
            <person name="Ramaley R.F."/>
            <person name="Meyer T.E."/>
        </authorList>
    </citation>
    <scope>NUCLEOTIDE SEQUENCE [LARGE SCALE GENOMIC DNA]</scope>
    <source>
        <strain evidence="2 3">M37P</strain>
    </source>
</reference>
<dbReference type="Pfam" id="PF02195">
    <property type="entry name" value="ParB_N"/>
    <property type="match status" value="1"/>
</dbReference>
<proteinExistence type="predicted"/>